<sequence length="101" mass="10887">MRDLHLDDDQVDDVALVCTELVTNVVLHTAGPVSLTVRVDGTGVLVEVSDDEPTLSPERHRSHDLAAESGRGLTIVEAISSSWGVRCAGRSKTVWAHVDFP</sequence>
<dbReference type="InterPro" id="IPR050267">
    <property type="entry name" value="Anti-sigma-factor_SerPK"/>
</dbReference>
<protein>
    <recommendedName>
        <fullName evidence="2">Histidine kinase/HSP90-like ATPase domain-containing protein</fullName>
    </recommendedName>
</protein>
<keyword evidence="4" id="KW-1185">Reference proteome</keyword>
<keyword evidence="1" id="KW-0808">Transferase</keyword>
<dbReference type="InterPro" id="IPR036890">
    <property type="entry name" value="HATPase_C_sf"/>
</dbReference>
<dbReference type="Gene3D" id="3.30.565.10">
    <property type="entry name" value="Histidine kinase-like ATPase, C-terminal domain"/>
    <property type="match status" value="1"/>
</dbReference>
<dbReference type="PANTHER" id="PTHR35526">
    <property type="entry name" value="ANTI-SIGMA-F FACTOR RSBW-RELATED"/>
    <property type="match status" value="1"/>
</dbReference>
<comment type="caution">
    <text evidence="3">The sequence shown here is derived from an EMBL/GenBank/DDBJ whole genome shotgun (WGS) entry which is preliminary data.</text>
</comment>
<dbReference type="PANTHER" id="PTHR35526:SF3">
    <property type="entry name" value="ANTI-SIGMA-F FACTOR RSBW"/>
    <property type="match status" value="1"/>
</dbReference>
<keyword evidence="1" id="KW-0418">Kinase</keyword>
<evidence type="ECO:0000313" key="3">
    <source>
        <dbReference type="EMBL" id="GAA2737662.1"/>
    </source>
</evidence>
<dbReference type="Proteomes" id="UP001501326">
    <property type="component" value="Unassembled WGS sequence"/>
</dbReference>
<evidence type="ECO:0000313" key="4">
    <source>
        <dbReference type="Proteomes" id="UP001501326"/>
    </source>
</evidence>
<dbReference type="EMBL" id="BAAARN010000003">
    <property type="protein sequence ID" value="GAA2737662.1"/>
    <property type="molecule type" value="Genomic_DNA"/>
</dbReference>
<organism evidence="3 4">
    <name type="scientific">Pedococcus aerophilus</name>
    <dbReference type="NCBI Taxonomy" id="436356"/>
    <lineage>
        <taxon>Bacteria</taxon>
        <taxon>Bacillati</taxon>
        <taxon>Actinomycetota</taxon>
        <taxon>Actinomycetes</taxon>
        <taxon>Micrococcales</taxon>
        <taxon>Intrasporangiaceae</taxon>
        <taxon>Pedococcus</taxon>
    </lineage>
</organism>
<dbReference type="InterPro" id="IPR003594">
    <property type="entry name" value="HATPase_dom"/>
</dbReference>
<dbReference type="CDD" id="cd16936">
    <property type="entry name" value="HATPase_RsbW-like"/>
    <property type="match status" value="1"/>
</dbReference>
<name>A0ABN3URN9_9MICO</name>
<keyword evidence="1" id="KW-0723">Serine/threonine-protein kinase</keyword>
<reference evidence="3 4" key="1">
    <citation type="journal article" date="2019" name="Int. J. Syst. Evol. Microbiol.">
        <title>The Global Catalogue of Microorganisms (GCM) 10K type strain sequencing project: providing services to taxonomists for standard genome sequencing and annotation.</title>
        <authorList>
            <consortium name="The Broad Institute Genomics Platform"/>
            <consortium name="The Broad Institute Genome Sequencing Center for Infectious Disease"/>
            <person name="Wu L."/>
            <person name="Ma J."/>
        </authorList>
    </citation>
    <scope>NUCLEOTIDE SEQUENCE [LARGE SCALE GENOMIC DNA]</scope>
    <source>
        <strain evidence="3 4">JCM 16378</strain>
    </source>
</reference>
<accession>A0ABN3URN9</accession>
<evidence type="ECO:0000256" key="1">
    <source>
        <dbReference type="ARBA" id="ARBA00022527"/>
    </source>
</evidence>
<gene>
    <name evidence="3" type="ORF">GCM10009867_25710</name>
</gene>
<evidence type="ECO:0000259" key="2">
    <source>
        <dbReference type="Pfam" id="PF13581"/>
    </source>
</evidence>
<dbReference type="Pfam" id="PF13581">
    <property type="entry name" value="HATPase_c_2"/>
    <property type="match status" value="1"/>
</dbReference>
<dbReference type="SUPFAM" id="SSF55874">
    <property type="entry name" value="ATPase domain of HSP90 chaperone/DNA topoisomerase II/histidine kinase"/>
    <property type="match status" value="1"/>
</dbReference>
<proteinExistence type="predicted"/>
<feature type="domain" description="Histidine kinase/HSP90-like ATPase" evidence="2">
    <location>
        <begin position="4"/>
        <end position="94"/>
    </location>
</feature>